<dbReference type="EMBL" id="GBXM01069079">
    <property type="protein sequence ID" value="JAH39498.1"/>
    <property type="molecule type" value="Transcribed_RNA"/>
</dbReference>
<dbReference type="AlphaFoldDB" id="A0A0E9VI04"/>
<evidence type="ECO:0000313" key="1">
    <source>
        <dbReference type="EMBL" id="JAH77717.1"/>
    </source>
</evidence>
<protein>
    <submittedName>
        <fullName evidence="1">Uncharacterized protein</fullName>
    </submittedName>
</protein>
<reference evidence="1" key="2">
    <citation type="journal article" date="2015" name="Fish Shellfish Immunol.">
        <title>Early steps in the European eel (Anguilla anguilla)-Vibrio vulnificus interaction in the gills: Role of the RtxA13 toxin.</title>
        <authorList>
            <person name="Callol A."/>
            <person name="Pajuelo D."/>
            <person name="Ebbesson L."/>
            <person name="Teles M."/>
            <person name="MacKenzie S."/>
            <person name="Amaro C."/>
        </authorList>
    </citation>
    <scope>NUCLEOTIDE SEQUENCE</scope>
</reference>
<sequence>MPSLITIRAAVLVSYPIVPAFSTQPALMCVN</sequence>
<reference evidence="1" key="1">
    <citation type="submission" date="2014-11" db="EMBL/GenBank/DDBJ databases">
        <authorList>
            <person name="Amaro Gonzalez C."/>
        </authorList>
    </citation>
    <scope>NUCLEOTIDE SEQUENCE</scope>
</reference>
<accession>A0A0E9VI04</accession>
<proteinExistence type="predicted"/>
<dbReference type="EMBL" id="GBXM01030860">
    <property type="protein sequence ID" value="JAH77717.1"/>
    <property type="molecule type" value="Transcribed_RNA"/>
</dbReference>
<organism evidence="1">
    <name type="scientific">Anguilla anguilla</name>
    <name type="common">European freshwater eel</name>
    <name type="synonym">Muraena anguilla</name>
    <dbReference type="NCBI Taxonomy" id="7936"/>
    <lineage>
        <taxon>Eukaryota</taxon>
        <taxon>Metazoa</taxon>
        <taxon>Chordata</taxon>
        <taxon>Craniata</taxon>
        <taxon>Vertebrata</taxon>
        <taxon>Euteleostomi</taxon>
        <taxon>Actinopterygii</taxon>
        <taxon>Neopterygii</taxon>
        <taxon>Teleostei</taxon>
        <taxon>Anguilliformes</taxon>
        <taxon>Anguillidae</taxon>
        <taxon>Anguilla</taxon>
    </lineage>
</organism>
<name>A0A0E9VI04_ANGAN</name>